<evidence type="ECO:0000313" key="3">
    <source>
        <dbReference type="EMBL" id="KAH7162389.1"/>
    </source>
</evidence>
<sequence length="493" mass="55594">MSLEERLGKLQLLLGKPVSLVDPPEATESPASMEPVEQTTDSQPQDAANSGNLAHSTDASRHQRSPSELVEDRARARRHQEAFDNSAFRVGEQLGEHVHFCPLKTMVTYPERYIGKANKPLAKPFFEKILLGRVWDFFYLHDPRDSTRDPYLLVPTTQFEAFLDDINAKLGISLKIPNGPNEVRFALKFGQGGTPRPRYLRRSEDETALDIRPWPPINSGDIQRFDEASMQMKDDWLASMKLVKTGLVGKGGKGNSEKAARKKRDREQMLRDTQGYLGLRGSMSPQNVVFVCVDVEAIERPPYPISEIGLAILDTNDIRKIAPGPGGQNWWTSINCHHLRVREYSGLRNSQYVHGCPDAFDFGSSTFPRKKNVRKAIMAILEPHTSRNLVLVGHDIAQDIKYFDTLGIHLLDLKNFTRQVDTQEMCQAWQNETQGRGLGKILSQLEIPSKNLHNAGNDAYYTVCAMFGIAIEQIREHEAKLKEKHELIGTEGQ</sequence>
<reference evidence="3" key="1">
    <citation type="journal article" date="2021" name="Nat. Commun.">
        <title>Genetic determinants of endophytism in the Arabidopsis root mycobiome.</title>
        <authorList>
            <person name="Mesny F."/>
            <person name="Miyauchi S."/>
            <person name="Thiergart T."/>
            <person name="Pickel B."/>
            <person name="Atanasova L."/>
            <person name="Karlsson M."/>
            <person name="Huettel B."/>
            <person name="Barry K.W."/>
            <person name="Haridas S."/>
            <person name="Chen C."/>
            <person name="Bauer D."/>
            <person name="Andreopoulos W."/>
            <person name="Pangilinan J."/>
            <person name="LaButti K."/>
            <person name="Riley R."/>
            <person name="Lipzen A."/>
            <person name="Clum A."/>
            <person name="Drula E."/>
            <person name="Henrissat B."/>
            <person name="Kohler A."/>
            <person name="Grigoriev I.V."/>
            <person name="Martin F.M."/>
            <person name="Hacquard S."/>
        </authorList>
    </citation>
    <scope>NUCLEOTIDE SEQUENCE</scope>
    <source>
        <strain evidence="3">MPI-CAGE-AT-0021</strain>
    </source>
</reference>
<comment type="caution">
    <text evidence="3">The sequence shown here is derived from an EMBL/GenBank/DDBJ whole genome shotgun (WGS) entry which is preliminary data.</text>
</comment>
<dbReference type="InterPro" id="IPR012337">
    <property type="entry name" value="RNaseH-like_sf"/>
</dbReference>
<gene>
    <name evidence="3" type="ORF">B0J13DRAFT_535844</name>
</gene>
<feature type="compositionally biased region" description="Polar residues" evidence="1">
    <location>
        <begin position="37"/>
        <end position="57"/>
    </location>
</feature>
<dbReference type="InterPro" id="IPR036397">
    <property type="entry name" value="RNaseH_sf"/>
</dbReference>
<keyword evidence="4" id="KW-1185">Reference proteome</keyword>
<dbReference type="EMBL" id="JAGMUU010000001">
    <property type="protein sequence ID" value="KAH7162389.1"/>
    <property type="molecule type" value="Genomic_DNA"/>
</dbReference>
<dbReference type="PANTHER" id="PTHR28083">
    <property type="entry name" value="GOOD FOR FULL DBP5 ACTIVITY PROTEIN 2"/>
    <property type="match status" value="1"/>
</dbReference>
<feature type="region of interest" description="Disordered" evidence="1">
    <location>
        <begin position="13"/>
        <end position="76"/>
    </location>
</feature>
<dbReference type="GO" id="GO:0003676">
    <property type="term" value="F:nucleic acid binding"/>
    <property type="evidence" value="ECO:0007669"/>
    <property type="project" value="InterPro"/>
</dbReference>
<dbReference type="InterPro" id="IPR048519">
    <property type="entry name" value="Gfd2/YDR514C-like_C"/>
</dbReference>
<dbReference type="OrthoDB" id="5953249at2759"/>
<dbReference type="InterPro" id="IPR040151">
    <property type="entry name" value="Gfd2/YDR514C-like"/>
</dbReference>
<dbReference type="Gene3D" id="3.30.420.10">
    <property type="entry name" value="Ribonuclease H-like superfamily/Ribonuclease H"/>
    <property type="match status" value="1"/>
</dbReference>
<dbReference type="SUPFAM" id="SSF53098">
    <property type="entry name" value="Ribonuclease H-like"/>
    <property type="match status" value="1"/>
</dbReference>
<dbReference type="GO" id="GO:0005634">
    <property type="term" value="C:nucleus"/>
    <property type="evidence" value="ECO:0007669"/>
    <property type="project" value="TreeGrafter"/>
</dbReference>
<accession>A0A9P9FJ16</accession>
<feature type="domain" description="Gfd2/YDR514C-like C-terminal" evidence="2">
    <location>
        <begin position="289"/>
        <end position="468"/>
    </location>
</feature>
<organism evidence="3 4">
    <name type="scientific">Dactylonectria estremocensis</name>
    <dbReference type="NCBI Taxonomy" id="1079267"/>
    <lineage>
        <taxon>Eukaryota</taxon>
        <taxon>Fungi</taxon>
        <taxon>Dikarya</taxon>
        <taxon>Ascomycota</taxon>
        <taxon>Pezizomycotina</taxon>
        <taxon>Sordariomycetes</taxon>
        <taxon>Hypocreomycetidae</taxon>
        <taxon>Hypocreales</taxon>
        <taxon>Nectriaceae</taxon>
        <taxon>Dactylonectria</taxon>
    </lineage>
</organism>
<evidence type="ECO:0000256" key="1">
    <source>
        <dbReference type="SAM" id="MobiDB-lite"/>
    </source>
</evidence>
<evidence type="ECO:0000259" key="2">
    <source>
        <dbReference type="Pfam" id="PF21762"/>
    </source>
</evidence>
<evidence type="ECO:0000313" key="4">
    <source>
        <dbReference type="Proteomes" id="UP000717696"/>
    </source>
</evidence>
<name>A0A9P9FJ16_9HYPO</name>
<dbReference type="AlphaFoldDB" id="A0A9P9FJ16"/>
<proteinExistence type="predicted"/>
<protein>
    <recommendedName>
        <fullName evidence="2">Gfd2/YDR514C-like C-terminal domain-containing protein</fullName>
    </recommendedName>
</protein>
<dbReference type="Proteomes" id="UP000717696">
    <property type="component" value="Unassembled WGS sequence"/>
</dbReference>
<dbReference type="Pfam" id="PF21762">
    <property type="entry name" value="DEDDh_C"/>
    <property type="match status" value="1"/>
</dbReference>
<dbReference type="PANTHER" id="PTHR28083:SF1">
    <property type="entry name" value="GOOD FOR FULL DBP5 ACTIVITY PROTEIN 2"/>
    <property type="match status" value="1"/>
</dbReference>